<name>A0AAU9XHQ1_9CNID</name>
<dbReference type="EMBL" id="CALNXJ010000044">
    <property type="protein sequence ID" value="CAH3148062.1"/>
    <property type="molecule type" value="Genomic_DNA"/>
</dbReference>
<keyword evidence="3 9" id="KW-0812">Transmembrane</keyword>
<proteinExistence type="inferred from homology"/>
<dbReference type="Gene3D" id="1.20.1070.10">
    <property type="entry name" value="Rhodopsin 7-helix transmembrane proteins"/>
    <property type="match status" value="1"/>
</dbReference>
<reference evidence="13 14" key="1">
    <citation type="submission" date="2022-05" db="EMBL/GenBank/DDBJ databases">
        <authorList>
            <consortium name="Genoscope - CEA"/>
            <person name="William W."/>
        </authorList>
    </citation>
    <scope>NUCLEOTIDE SEQUENCE [LARGE SCALE GENOMIC DNA]</scope>
</reference>
<dbReference type="Proteomes" id="UP001159428">
    <property type="component" value="Unassembled WGS sequence"/>
</dbReference>
<keyword evidence="8 9" id="KW-0807">Transducer</keyword>
<dbReference type="PRINTS" id="PR01012">
    <property type="entry name" value="NRPEPTIDEYR"/>
</dbReference>
<feature type="transmembrane region" description="Helical" evidence="11">
    <location>
        <begin position="271"/>
        <end position="293"/>
    </location>
</feature>
<feature type="compositionally biased region" description="Basic residues" evidence="10">
    <location>
        <begin position="382"/>
        <end position="396"/>
    </location>
</feature>
<evidence type="ECO:0000256" key="4">
    <source>
        <dbReference type="ARBA" id="ARBA00022989"/>
    </source>
</evidence>
<evidence type="ECO:0000256" key="6">
    <source>
        <dbReference type="ARBA" id="ARBA00023136"/>
    </source>
</evidence>
<keyword evidence="4 11" id="KW-1133">Transmembrane helix</keyword>
<feature type="transmembrane region" description="Helical" evidence="11">
    <location>
        <begin position="36"/>
        <end position="57"/>
    </location>
</feature>
<feature type="transmembrane region" description="Helical" evidence="11">
    <location>
        <begin position="232"/>
        <end position="251"/>
    </location>
</feature>
<feature type="compositionally biased region" description="Low complexity" evidence="10">
    <location>
        <begin position="360"/>
        <end position="374"/>
    </location>
</feature>
<keyword evidence="14" id="KW-1185">Reference proteome</keyword>
<keyword evidence="6 11" id="KW-0472">Membrane</keyword>
<dbReference type="GO" id="GO:0004983">
    <property type="term" value="F:neuropeptide Y receptor activity"/>
    <property type="evidence" value="ECO:0007669"/>
    <property type="project" value="InterPro"/>
</dbReference>
<dbReference type="PANTHER" id="PTHR45695:SF9">
    <property type="entry name" value="LEUCOKININ RECEPTOR"/>
    <property type="match status" value="1"/>
</dbReference>
<feature type="transmembrane region" description="Helical" evidence="11">
    <location>
        <begin position="187"/>
        <end position="211"/>
    </location>
</feature>
<dbReference type="InterPro" id="IPR000276">
    <property type="entry name" value="GPCR_Rhodpsn"/>
</dbReference>
<dbReference type="InterPro" id="IPR017452">
    <property type="entry name" value="GPCR_Rhodpsn_7TM"/>
</dbReference>
<dbReference type="SUPFAM" id="SSF81321">
    <property type="entry name" value="Family A G protein-coupled receptor-like"/>
    <property type="match status" value="1"/>
</dbReference>
<feature type="transmembrane region" description="Helical" evidence="11">
    <location>
        <begin position="106"/>
        <end position="125"/>
    </location>
</feature>
<protein>
    <recommendedName>
        <fullName evidence="12">G-protein coupled receptors family 1 profile domain-containing protein</fullName>
    </recommendedName>
</protein>
<evidence type="ECO:0000256" key="11">
    <source>
        <dbReference type="SAM" id="Phobius"/>
    </source>
</evidence>
<evidence type="ECO:0000313" key="13">
    <source>
        <dbReference type="EMBL" id="CAH3148062.1"/>
    </source>
</evidence>
<feature type="transmembrane region" description="Helical" evidence="11">
    <location>
        <begin position="146"/>
        <end position="167"/>
    </location>
</feature>
<dbReference type="PRINTS" id="PR00237">
    <property type="entry name" value="GPCRRHODOPSN"/>
</dbReference>
<organism evidence="13 14">
    <name type="scientific">Pocillopora meandrina</name>
    <dbReference type="NCBI Taxonomy" id="46732"/>
    <lineage>
        <taxon>Eukaryota</taxon>
        <taxon>Metazoa</taxon>
        <taxon>Cnidaria</taxon>
        <taxon>Anthozoa</taxon>
        <taxon>Hexacorallia</taxon>
        <taxon>Scleractinia</taxon>
        <taxon>Astrocoeniina</taxon>
        <taxon>Pocilloporidae</taxon>
        <taxon>Pocillopora</taxon>
    </lineage>
</organism>
<comment type="caution">
    <text evidence="13">The sequence shown here is derived from an EMBL/GenBank/DDBJ whole genome shotgun (WGS) entry which is preliminary data.</text>
</comment>
<evidence type="ECO:0000256" key="2">
    <source>
        <dbReference type="ARBA" id="ARBA00010663"/>
    </source>
</evidence>
<evidence type="ECO:0000256" key="1">
    <source>
        <dbReference type="ARBA" id="ARBA00004141"/>
    </source>
</evidence>
<keyword evidence="7 9" id="KW-0675">Receptor</keyword>
<accession>A0AAU9XHQ1</accession>
<dbReference type="SMART" id="SM01381">
    <property type="entry name" value="7TM_GPCR_Srsx"/>
    <property type="match status" value="1"/>
</dbReference>
<evidence type="ECO:0000313" key="14">
    <source>
        <dbReference type="Proteomes" id="UP001159428"/>
    </source>
</evidence>
<dbReference type="Pfam" id="PF00001">
    <property type="entry name" value="7tm_1"/>
    <property type="match status" value="1"/>
</dbReference>
<feature type="transmembrane region" description="Helical" evidence="11">
    <location>
        <begin position="69"/>
        <end position="94"/>
    </location>
</feature>
<comment type="subcellular location">
    <subcellularLocation>
        <location evidence="1">Membrane</location>
        <topology evidence="1">Multi-pass membrane protein</topology>
    </subcellularLocation>
</comment>
<evidence type="ECO:0000256" key="3">
    <source>
        <dbReference type="ARBA" id="ARBA00022692"/>
    </source>
</evidence>
<evidence type="ECO:0000256" key="7">
    <source>
        <dbReference type="ARBA" id="ARBA00023170"/>
    </source>
</evidence>
<dbReference type="AlphaFoldDB" id="A0AAU9XHQ1"/>
<dbReference type="FunFam" id="1.20.1070.10:FF:000291">
    <property type="entry name" value="Predicted protein"/>
    <property type="match status" value="1"/>
</dbReference>
<comment type="similarity">
    <text evidence="2 9">Belongs to the G-protein coupled receptor 1 family.</text>
</comment>
<dbReference type="InterPro" id="IPR000611">
    <property type="entry name" value="NPY_rcpt"/>
</dbReference>
<dbReference type="PROSITE" id="PS50262">
    <property type="entry name" value="G_PROTEIN_RECEP_F1_2"/>
    <property type="match status" value="1"/>
</dbReference>
<evidence type="ECO:0000256" key="10">
    <source>
        <dbReference type="SAM" id="MobiDB-lite"/>
    </source>
</evidence>
<evidence type="ECO:0000259" key="12">
    <source>
        <dbReference type="PROSITE" id="PS50262"/>
    </source>
</evidence>
<evidence type="ECO:0000256" key="8">
    <source>
        <dbReference type="ARBA" id="ARBA00023224"/>
    </source>
</evidence>
<dbReference type="PROSITE" id="PS00237">
    <property type="entry name" value="G_PROTEIN_RECEP_F1_1"/>
    <property type="match status" value="1"/>
</dbReference>
<feature type="domain" description="G-protein coupled receptors family 1 profile" evidence="12">
    <location>
        <begin position="49"/>
        <end position="290"/>
    </location>
</feature>
<sequence length="396" mass="44790">MTEYFSQRNFSNVTSTIPPTLQPQAAYEDKLVWLRVVFYGVISIVGTVGNALVILAYRNPRMRSVTNLFIANLGVADLTVTLINVPITVTYSVLQYWPFGEFLCKAIPFILGVTLFSSVGTLIAIAADRYRAIVHPLLPRIRTRHAIMIIAAIWIAAFIYPIPLIIYQHFTEGRCEEKWSTEKAKRIFTVAVFAALYLIPLIAISVLYFLICHNLNTSESSTQEGARRARKSVIRMLVVVVVLFTVCWLPYHVMMMYDNFGGKMTGTVFQLIMFGFWLSFANSCCNPIVYAVLNRNYRKEFGRLLRCQAPKAYRKSGSQHGKNRRFSLETKTSYKITKLSLNKKNSTNEDLSMENKAMANSVQGNSSSGNSSQGPKDEKLPKKQQSKVKKTKPIMV</sequence>
<evidence type="ECO:0000256" key="5">
    <source>
        <dbReference type="ARBA" id="ARBA00023040"/>
    </source>
</evidence>
<gene>
    <name evidence="13" type="ORF">PMEA_00023660</name>
</gene>
<feature type="region of interest" description="Disordered" evidence="10">
    <location>
        <begin position="345"/>
        <end position="396"/>
    </location>
</feature>
<keyword evidence="5 9" id="KW-0297">G-protein coupled receptor</keyword>
<dbReference type="PANTHER" id="PTHR45695">
    <property type="entry name" value="LEUCOKININ RECEPTOR-RELATED"/>
    <property type="match status" value="1"/>
</dbReference>
<evidence type="ECO:0000256" key="9">
    <source>
        <dbReference type="RuleBase" id="RU000688"/>
    </source>
</evidence>
<dbReference type="GO" id="GO:0005886">
    <property type="term" value="C:plasma membrane"/>
    <property type="evidence" value="ECO:0007669"/>
    <property type="project" value="TreeGrafter"/>
</dbReference>